<dbReference type="Pfam" id="PF00892">
    <property type="entry name" value="EamA"/>
    <property type="match status" value="2"/>
</dbReference>
<dbReference type="GO" id="GO:0005886">
    <property type="term" value="C:plasma membrane"/>
    <property type="evidence" value="ECO:0007669"/>
    <property type="project" value="UniProtKB-SubCell"/>
</dbReference>
<evidence type="ECO:0000256" key="1">
    <source>
        <dbReference type="ARBA" id="ARBA00004651"/>
    </source>
</evidence>
<dbReference type="Gene3D" id="1.10.3730.20">
    <property type="match status" value="1"/>
</dbReference>
<dbReference type="EMBL" id="NEVP01000011">
    <property type="protein sequence ID" value="OZI47045.1"/>
    <property type="molecule type" value="Genomic_DNA"/>
</dbReference>
<feature type="transmembrane region" description="Helical" evidence="6">
    <location>
        <begin position="179"/>
        <end position="198"/>
    </location>
</feature>
<feature type="transmembrane region" description="Helical" evidence="6">
    <location>
        <begin position="146"/>
        <end position="167"/>
    </location>
</feature>
<dbReference type="OrthoDB" id="4167046at2"/>
<sequence>MLFPLFAALIWSVNMVVTKMAASTISPAAIGFYRWALAALLLAPFALPGVVRQWHLIRPNLWRLGVLGALGMALYQGLAYVAAATTTATNMGIITAMVPLLTIGVGTLVLRERPAATALIGALVSLFGLALLLGKGDPLQLLRAGVNLGDGLMGLAALAYALYGILLRKWSLPIGAWQSLFVQVMFGVLLQIPTFVLAEPSPLNAQNIPLVLYAGIFPSLFAPFLWMQGVRHLGPNRASLFLNLMPVGTVAIAMVALDEQPHLYHVTGGLLALAGVSLAQWRPGRAAAV</sequence>
<feature type="domain" description="EamA" evidence="7">
    <location>
        <begin position="2"/>
        <end position="133"/>
    </location>
</feature>
<keyword evidence="4 6" id="KW-1133">Transmembrane helix</keyword>
<feature type="transmembrane region" description="Helical" evidence="6">
    <location>
        <begin position="31"/>
        <end position="50"/>
    </location>
</feature>
<keyword evidence="9" id="KW-1185">Reference proteome</keyword>
<dbReference type="PANTHER" id="PTHR42920:SF11">
    <property type="entry name" value="INNER MEMBRANE PROTEIN YTFF"/>
    <property type="match status" value="1"/>
</dbReference>
<evidence type="ECO:0000256" key="4">
    <source>
        <dbReference type="ARBA" id="ARBA00022989"/>
    </source>
</evidence>
<evidence type="ECO:0000313" key="9">
    <source>
        <dbReference type="Proteomes" id="UP000216913"/>
    </source>
</evidence>
<dbReference type="Proteomes" id="UP000216913">
    <property type="component" value="Unassembled WGS sequence"/>
</dbReference>
<dbReference type="InterPro" id="IPR000620">
    <property type="entry name" value="EamA_dom"/>
</dbReference>
<reference evidence="8 9" key="1">
    <citation type="submission" date="2017-05" db="EMBL/GenBank/DDBJ databases">
        <title>Complete and WGS of Bordetella genogroups.</title>
        <authorList>
            <person name="Spilker T."/>
            <person name="LiPuma J."/>
        </authorList>
    </citation>
    <scope>NUCLEOTIDE SEQUENCE [LARGE SCALE GENOMIC DNA]</scope>
    <source>
        <strain evidence="8 9">AU10456</strain>
    </source>
</reference>
<dbReference type="AlphaFoldDB" id="A0A261TCC8"/>
<evidence type="ECO:0000259" key="7">
    <source>
        <dbReference type="Pfam" id="PF00892"/>
    </source>
</evidence>
<evidence type="ECO:0000256" key="3">
    <source>
        <dbReference type="ARBA" id="ARBA00022692"/>
    </source>
</evidence>
<evidence type="ECO:0000256" key="5">
    <source>
        <dbReference type="ARBA" id="ARBA00023136"/>
    </source>
</evidence>
<keyword evidence="5 6" id="KW-0472">Membrane</keyword>
<organism evidence="8 9">
    <name type="scientific">Bordetella genomosp. 5</name>
    <dbReference type="NCBI Taxonomy" id="1395608"/>
    <lineage>
        <taxon>Bacteria</taxon>
        <taxon>Pseudomonadati</taxon>
        <taxon>Pseudomonadota</taxon>
        <taxon>Betaproteobacteria</taxon>
        <taxon>Burkholderiales</taxon>
        <taxon>Alcaligenaceae</taxon>
        <taxon>Bordetella</taxon>
    </lineage>
</organism>
<evidence type="ECO:0000256" key="2">
    <source>
        <dbReference type="ARBA" id="ARBA00022475"/>
    </source>
</evidence>
<comment type="subcellular location">
    <subcellularLocation>
        <location evidence="1">Cell membrane</location>
        <topology evidence="1">Multi-pass membrane protein</topology>
    </subcellularLocation>
</comment>
<feature type="transmembrane region" description="Helical" evidence="6">
    <location>
        <begin position="89"/>
        <end position="110"/>
    </location>
</feature>
<name>A0A261TCC8_9BORD</name>
<feature type="transmembrane region" description="Helical" evidence="6">
    <location>
        <begin position="117"/>
        <end position="134"/>
    </location>
</feature>
<feature type="transmembrane region" description="Helical" evidence="6">
    <location>
        <begin position="62"/>
        <end position="83"/>
    </location>
</feature>
<feature type="transmembrane region" description="Helical" evidence="6">
    <location>
        <begin position="239"/>
        <end position="257"/>
    </location>
</feature>
<protein>
    <submittedName>
        <fullName evidence="8">EamA family transporter</fullName>
    </submittedName>
</protein>
<dbReference type="InterPro" id="IPR037185">
    <property type="entry name" value="EmrE-like"/>
</dbReference>
<feature type="domain" description="EamA" evidence="7">
    <location>
        <begin position="148"/>
        <end position="278"/>
    </location>
</feature>
<evidence type="ECO:0000256" key="6">
    <source>
        <dbReference type="SAM" id="Phobius"/>
    </source>
</evidence>
<keyword evidence="2" id="KW-1003">Cell membrane</keyword>
<comment type="caution">
    <text evidence="8">The sequence shown here is derived from an EMBL/GenBank/DDBJ whole genome shotgun (WGS) entry which is preliminary data.</text>
</comment>
<dbReference type="SUPFAM" id="SSF103481">
    <property type="entry name" value="Multidrug resistance efflux transporter EmrE"/>
    <property type="match status" value="2"/>
</dbReference>
<accession>A0A261TCC8</accession>
<feature type="transmembrane region" description="Helical" evidence="6">
    <location>
        <begin position="263"/>
        <end position="281"/>
    </location>
</feature>
<proteinExistence type="predicted"/>
<gene>
    <name evidence="8" type="ORF">CAL25_19410</name>
</gene>
<keyword evidence="3 6" id="KW-0812">Transmembrane</keyword>
<dbReference type="InterPro" id="IPR051258">
    <property type="entry name" value="Diverse_Substrate_Transporter"/>
</dbReference>
<dbReference type="PANTHER" id="PTHR42920">
    <property type="entry name" value="OS03G0707200 PROTEIN-RELATED"/>
    <property type="match status" value="1"/>
</dbReference>
<evidence type="ECO:0000313" key="8">
    <source>
        <dbReference type="EMBL" id="OZI47045.1"/>
    </source>
</evidence>
<feature type="transmembrane region" description="Helical" evidence="6">
    <location>
        <begin position="210"/>
        <end position="227"/>
    </location>
</feature>